<evidence type="ECO:0000256" key="3">
    <source>
        <dbReference type="ARBA" id="ARBA00023027"/>
    </source>
</evidence>
<dbReference type="Pfam" id="PF02826">
    <property type="entry name" value="2-Hacid_dh_C"/>
    <property type="match status" value="1"/>
</dbReference>
<evidence type="ECO:0000313" key="8">
    <source>
        <dbReference type="Proteomes" id="UP000051859"/>
    </source>
</evidence>
<dbReference type="SUPFAM" id="SSF51735">
    <property type="entry name" value="NAD(P)-binding Rossmann-fold domains"/>
    <property type="match status" value="1"/>
</dbReference>
<dbReference type="RefSeq" id="WP_057801758.1">
    <property type="nucleotide sequence ID" value="NZ_JQBX01000003.1"/>
</dbReference>
<evidence type="ECO:0000259" key="5">
    <source>
        <dbReference type="Pfam" id="PF00389"/>
    </source>
</evidence>
<keyword evidence="8" id="KW-1185">Reference proteome</keyword>
<feature type="domain" description="D-isomer specific 2-hydroxyacid dehydrogenase NAD-binding" evidence="6">
    <location>
        <begin position="103"/>
        <end position="276"/>
    </location>
</feature>
<dbReference type="PATRIC" id="fig|331679.3.peg.1092"/>
<dbReference type="EMBL" id="JQBX01000003">
    <property type="protein sequence ID" value="KRN94805.1"/>
    <property type="molecule type" value="Genomic_DNA"/>
</dbReference>
<dbReference type="GO" id="GO:0051287">
    <property type="term" value="F:NAD binding"/>
    <property type="evidence" value="ECO:0007669"/>
    <property type="project" value="InterPro"/>
</dbReference>
<evidence type="ECO:0000259" key="6">
    <source>
        <dbReference type="Pfam" id="PF02826"/>
    </source>
</evidence>
<dbReference type="STRING" id="331679.IV81_GL001082"/>
<dbReference type="AlphaFoldDB" id="A0A0R2L4G5"/>
<dbReference type="InterPro" id="IPR006140">
    <property type="entry name" value="D-isomer_DH_NAD-bd"/>
</dbReference>
<name>A0A0R2L4G5_9LACO</name>
<dbReference type="PANTHER" id="PTHR43333">
    <property type="entry name" value="2-HACID_DH_C DOMAIN-CONTAINING PROTEIN"/>
    <property type="match status" value="1"/>
</dbReference>
<evidence type="ECO:0000256" key="1">
    <source>
        <dbReference type="ARBA" id="ARBA00005854"/>
    </source>
</evidence>
<reference evidence="7 8" key="1">
    <citation type="journal article" date="2015" name="Genome Announc.">
        <title>Expanding the biotechnology potential of lactobacilli through comparative genomics of 213 strains and associated genera.</title>
        <authorList>
            <person name="Sun Z."/>
            <person name="Harris H.M."/>
            <person name="McCann A."/>
            <person name="Guo C."/>
            <person name="Argimon S."/>
            <person name="Zhang W."/>
            <person name="Yang X."/>
            <person name="Jeffery I.B."/>
            <person name="Cooney J.C."/>
            <person name="Kagawa T.F."/>
            <person name="Liu W."/>
            <person name="Song Y."/>
            <person name="Salvetti E."/>
            <person name="Wrobel A."/>
            <person name="Rasinkangas P."/>
            <person name="Parkhill J."/>
            <person name="Rea M.C."/>
            <person name="O'Sullivan O."/>
            <person name="Ritari J."/>
            <person name="Douillard F.P."/>
            <person name="Paul Ross R."/>
            <person name="Yang R."/>
            <person name="Briner A.E."/>
            <person name="Felis G.E."/>
            <person name="de Vos W.M."/>
            <person name="Barrangou R."/>
            <person name="Klaenhammer T.R."/>
            <person name="Caufield P.W."/>
            <person name="Cui Y."/>
            <person name="Zhang H."/>
            <person name="O'Toole P.W."/>
        </authorList>
    </citation>
    <scope>NUCLEOTIDE SEQUENCE [LARGE SCALE GENOMIC DNA]</scope>
    <source>
        <strain evidence="7 8">DSM 18001</strain>
    </source>
</reference>
<dbReference type="Proteomes" id="UP000051859">
    <property type="component" value="Unassembled WGS sequence"/>
</dbReference>
<dbReference type="InterPro" id="IPR006139">
    <property type="entry name" value="D-isomer_2_OHA_DH_cat_dom"/>
</dbReference>
<dbReference type="PANTHER" id="PTHR43333:SF1">
    <property type="entry name" value="D-ISOMER SPECIFIC 2-HYDROXYACID DEHYDROGENASE NAD-BINDING DOMAIN-CONTAINING PROTEIN"/>
    <property type="match status" value="1"/>
</dbReference>
<keyword evidence="3" id="KW-0520">NAD</keyword>
<proteinExistence type="inferred from homology"/>
<evidence type="ECO:0000313" key="7">
    <source>
        <dbReference type="EMBL" id="KRN94805.1"/>
    </source>
</evidence>
<comment type="similarity">
    <text evidence="1 4">Belongs to the D-isomer specific 2-hydroxyacid dehydrogenase family.</text>
</comment>
<keyword evidence="2 4" id="KW-0560">Oxidoreductase</keyword>
<accession>A0A0R2L4G5</accession>
<comment type="caution">
    <text evidence="7">The sequence shown here is derived from an EMBL/GenBank/DDBJ whole genome shotgun (WGS) entry which is preliminary data.</text>
</comment>
<sequence>MKIYISNQIPNQIRENLPQNNVTYLNSSSITESDYSQIEVAWGLDATVKDILNQNDHRLKWIQSFSAGVDYFPKEQIASQNIMVTNTSGVHSVAIANTTLLYALFFNRDLNLALDMRNQKQWNDKRNYNQLGLLTKKRWLIFGTGHIGSEIAREVRLLGGTTVGVNHTGHSAENFDSTVSDTNYDSELKKADIVVNILPLTDETHHMFNADFFEKLDHLFLFINVGRGPSVNTADLIDALDSGRVEHAALDVFEEEPLPSSSPLWNYKQVLITPHNSSVSSEMLPGVKEVFLTNLKSFLKDGKPSEKIVDLSKGY</sequence>
<dbReference type="GO" id="GO:0016616">
    <property type="term" value="F:oxidoreductase activity, acting on the CH-OH group of donors, NAD or NADP as acceptor"/>
    <property type="evidence" value="ECO:0007669"/>
    <property type="project" value="InterPro"/>
</dbReference>
<dbReference type="Pfam" id="PF00389">
    <property type="entry name" value="2-Hacid_dh"/>
    <property type="match status" value="1"/>
</dbReference>
<dbReference type="InterPro" id="IPR036291">
    <property type="entry name" value="NAD(P)-bd_dom_sf"/>
</dbReference>
<evidence type="ECO:0000256" key="4">
    <source>
        <dbReference type="RuleBase" id="RU003719"/>
    </source>
</evidence>
<dbReference type="SUPFAM" id="SSF52283">
    <property type="entry name" value="Formate/glycerate dehydrogenase catalytic domain-like"/>
    <property type="match status" value="1"/>
</dbReference>
<evidence type="ECO:0000256" key="2">
    <source>
        <dbReference type="ARBA" id="ARBA00023002"/>
    </source>
</evidence>
<dbReference type="Gene3D" id="3.40.50.720">
    <property type="entry name" value="NAD(P)-binding Rossmann-like Domain"/>
    <property type="match status" value="2"/>
</dbReference>
<feature type="domain" description="D-isomer specific 2-hydroxyacid dehydrogenase catalytic" evidence="5">
    <location>
        <begin position="36"/>
        <end position="306"/>
    </location>
</feature>
<protein>
    <submittedName>
        <fullName evidence="7">D-3-phosphoglycerate dehydrogenase</fullName>
    </submittedName>
</protein>
<gene>
    <name evidence="7" type="ORF">IV81_GL001082</name>
</gene>
<organism evidence="7 8">
    <name type="scientific">Pediococcus stilesii</name>
    <dbReference type="NCBI Taxonomy" id="331679"/>
    <lineage>
        <taxon>Bacteria</taxon>
        <taxon>Bacillati</taxon>
        <taxon>Bacillota</taxon>
        <taxon>Bacilli</taxon>
        <taxon>Lactobacillales</taxon>
        <taxon>Lactobacillaceae</taxon>
        <taxon>Pediococcus</taxon>
    </lineage>
</organism>